<evidence type="ECO:0000256" key="1">
    <source>
        <dbReference type="ARBA" id="ARBA00004613"/>
    </source>
</evidence>
<accession>A0A1S3KE84</accession>
<evidence type="ECO:0000256" key="4">
    <source>
        <dbReference type="SAM" id="SignalP"/>
    </source>
</evidence>
<dbReference type="GO" id="GO:0055037">
    <property type="term" value="C:recycling endosome"/>
    <property type="evidence" value="ECO:0007669"/>
    <property type="project" value="TreeGrafter"/>
</dbReference>
<keyword evidence="3" id="KW-0677">Repeat</keyword>
<dbReference type="PANTHER" id="PTHR11485">
    <property type="entry name" value="TRANSFERRIN"/>
    <property type="match status" value="1"/>
</dbReference>
<dbReference type="InterPro" id="IPR001156">
    <property type="entry name" value="Transferrin-like_dom"/>
</dbReference>
<dbReference type="AlphaFoldDB" id="A0A1S3KE84"/>
<name>A0A1S3KE84_LINAN</name>
<comment type="subcellular location">
    <subcellularLocation>
        <location evidence="1">Secreted</location>
    </subcellularLocation>
</comment>
<feature type="signal peptide" evidence="4">
    <location>
        <begin position="1"/>
        <end position="19"/>
    </location>
</feature>
<dbReference type="InterPro" id="IPR018195">
    <property type="entry name" value="Transferrin_Fe_BS"/>
</dbReference>
<sequence>MKGWVGSFLVLIHSSFVVSQTEVAKWCAISEAELQKCNAWSTAVQAKQYTGTPRLECVLGENSFDCMDKISRYTADLMAVDAGDAYFAGRFFSLAPIMAEEYINKEQMYAVAVVKKGTNFNIKTLAGKNSCHPGINSAAGYVYPMAQMFQSKLISVTECNVQLKSVANFFNVSCIPGALSTHKNVFGDNPPDVCSLCQGRGSDFCMSSDPFGGFAGAFQCLASGRGDVAFLRHADVLKYTRENPNYADSDFELLCPTVLESGVEVDPVLFRRPVSDFRLCNFGQVPDNVVMTGSRRTTEAKAAFKSLLSKSSRDFTVYIPPSTGVGTNATTTTTTPRPGSFRIFESRSFGAYDLLFTDDTRALADVGQLDTYYEWLGDKFRETRQKLIVCPLPYTRWCVISSDEMAKCEQMKMNFAAMNLRPTLDCVRGDNARDCMRIIKEGDADIINLDASDVYIAGRNYGLVPIAYENLGDANTDFYYAVAVSRKVDSTTNLFNLKDKRTCHSGIGLAAGWIVPMDIMLQTGQLTVDNCDLYEALGRFVSRSCVPGILDPLYNVKGTNPISLCEACASGGRYKCQRNSVELYYSDTGAFRCLAEGGGDVAFVMHTTVRDNTGGKNQAEWARNRRADDYELLCKDGTRASVDDWKTCYLSKVPASAIVTADYKDEETRNHYWNLLNYGQYLFGSDSNPDFKMFSSPIGTSNLMMSDAAVRLEKIPKDKQDYKSYLQSHFINMIREVEEANCVSSASFLTPTNTFFHLIILVVTFLML</sequence>
<dbReference type="InParanoid" id="A0A1S3KE84"/>
<keyword evidence="2" id="KW-0964">Secreted</keyword>
<dbReference type="GO" id="GO:0005769">
    <property type="term" value="C:early endosome"/>
    <property type="evidence" value="ECO:0007669"/>
    <property type="project" value="TreeGrafter"/>
</dbReference>
<keyword evidence="4" id="KW-0732">Signal</keyword>
<dbReference type="FunCoup" id="A0A1S3KE84">
    <property type="interactions" value="180"/>
</dbReference>
<evidence type="ECO:0000256" key="3">
    <source>
        <dbReference type="ARBA" id="ARBA00022737"/>
    </source>
</evidence>
<dbReference type="GO" id="GO:0006826">
    <property type="term" value="P:iron ion transport"/>
    <property type="evidence" value="ECO:0007669"/>
    <property type="project" value="TreeGrafter"/>
</dbReference>
<evidence type="ECO:0000313" key="7">
    <source>
        <dbReference type="RefSeq" id="XP_013420556.1"/>
    </source>
</evidence>
<dbReference type="Gene3D" id="3.40.190.10">
    <property type="entry name" value="Periplasmic binding protein-like II"/>
    <property type="match status" value="4"/>
</dbReference>
<evidence type="ECO:0000313" key="6">
    <source>
        <dbReference type="Proteomes" id="UP000085678"/>
    </source>
</evidence>
<organism evidence="6 7">
    <name type="scientific">Lingula anatina</name>
    <name type="common">Brachiopod</name>
    <name type="synonym">Lingula unguis</name>
    <dbReference type="NCBI Taxonomy" id="7574"/>
    <lineage>
        <taxon>Eukaryota</taxon>
        <taxon>Metazoa</taxon>
        <taxon>Spiralia</taxon>
        <taxon>Lophotrochozoa</taxon>
        <taxon>Brachiopoda</taxon>
        <taxon>Linguliformea</taxon>
        <taxon>Lingulata</taxon>
        <taxon>Lingulida</taxon>
        <taxon>Linguloidea</taxon>
        <taxon>Lingulidae</taxon>
        <taxon>Lingula</taxon>
    </lineage>
</organism>
<feature type="domain" description="Transferrin-like" evidence="5">
    <location>
        <begin position="24"/>
        <end position="389"/>
    </location>
</feature>
<dbReference type="PROSITE" id="PS51408">
    <property type="entry name" value="TRANSFERRIN_LIKE_4"/>
    <property type="match status" value="2"/>
</dbReference>
<dbReference type="FunFam" id="3.40.190.10:FF:000095">
    <property type="entry name" value="Lactotransferrin"/>
    <property type="match status" value="1"/>
</dbReference>
<protein>
    <submittedName>
        <fullName evidence="7">Melanotransferrin-like</fullName>
    </submittedName>
</protein>
<dbReference type="STRING" id="7574.A0A1S3KE84"/>
<dbReference type="CDD" id="cd13529">
    <property type="entry name" value="PBP2_transferrin"/>
    <property type="match status" value="2"/>
</dbReference>
<dbReference type="RefSeq" id="XP_013420556.1">
    <property type="nucleotide sequence ID" value="XM_013565102.2"/>
</dbReference>
<feature type="domain" description="Transferrin-like" evidence="5">
    <location>
        <begin position="395"/>
        <end position="739"/>
    </location>
</feature>
<dbReference type="SMART" id="SM00094">
    <property type="entry name" value="TR_FER"/>
    <property type="match status" value="2"/>
</dbReference>
<evidence type="ECO:0000256" key="2">
    <source>
        <dbReference type="ARBA" id="ARBA00022525"/>
    </source>
</evidence>
<proteinExistence type="predicted"/>
<dbReference type="PANTHER" id="PTHR11485:SF29">
    <property type="entry name" value="TRANSFERRIN 2"/>
    <property type="match status" value="1"/>
</dbReference>
<dbReference type="PROSITE" id="PS00205">
    <property type="entry name" value="TRANSFERRIN_LIKE_1"/>
    <property type="match status" value="1"/>
</dbReference>
<dbReference type="GO" id="GO:0005615">
    <property type="term" value="C:extracellular space"/>
    <property type="evidence" value="ECO:0007669"/>
    <property type="project" value="TreeGrafter"/>
</dbReference>
<dbReference type="Pfam" id="PF00405">
    <property type="entry name" value="Transferrin"/>
    <property type="match status" value="2"/>
</dbReference>
<dbReference type="GO" id="GO:0005886">
    <property type="term" value="C:plasma membrane"/>
    <property type="evidence" value="ECO:0007669"/>
    <property type="project" value="TreeGrafter"/>
</dbReference>
<dbReference type="GeneID" id="106180928"/>
<feature type="chain" id="PRO_5010237367" evidence="4">
    <location>
        <begin position="20"/>
        <end position="768"/>
    </location>
</feature>
<reference evidence="7" key="1">
    <citation type="submission" date="2025-08" db="UniProtKB">
        <authorList>
            <consortium name="RefSeq"/>
        </authorList>
    </citation>
    <scope>IDENTIFICATION</scope>
    <source>
        <tissue evidence="7">Gonads</tissue>
    </source>
</reference>
<dbReference type="OrthoDB" id="9981115at2759"/>
<keyword evidence="6" id="KW-1185">Reference proteome</keyword>
<evidence type="ECO:0000259" key="5">
    <source>
        <dbReference type="PROSITE" id="PS51408"/>
    </source>
</evidence>
<dbReference type="SUPFAM" id="SSF53850">
    <property type="entry name" value="Periplasmic binding protein-like II"/>
    <property type="match status" value="2"/>
</dbReference>
<dbReference type="PRINTS" id="PR00422">
    <property type="entry name" value="TRANSFERRIN"/>
</dbReference>
<gene>
    <name evidence="7" type="primary">LOC106180928</name>
</gene>
<dbReference type="Proteomes" id="UP000085678">
    <property type="component" value="Unplaced"/>
</dbReference>
<dbReference type="KEGG" id="lak:106180928"/>